<sequence length="91" mass="10896">MSKYWLVYLGDDAGRDAYNVFYSELVIANTKQEALNIYIKLNNFEYDEDDFDSDDKRDEDEKKLDQLDAHELKPMTIDMINRQKKSKKYTK</sequence>
<gene>
    <name evidence="1" type="ORF">mc_30</name>
</gene>
<name>A0A2P1EKN3_9VIRU</name>
<protein>
    <submittedName>
        <fullName evidence="1">Uncharacterized protein</fullName>
    </submittedName>
</protein>
<accession>A0A2P1EKN3</accession>
<organism evidence="1 2">
    <name type="scientific">Moumouvirus australiensis</name>
    <dbReference type="NCBI Taxonomy" id="2109587"/>
    <lineage>
        <taxon>Viruses</taxon>
        <taxon>Varidnaviria</taxon>
        <taxon>Bamfordvirae</taxon>
        <taxon>Nucleocytoviricota</taxon>
        <taxon>Megaviricetes</taxon>
        <taxon>Imitervirales</taxon>
        <taxon>Mimiviridae</taxon>
        <taxon>Megamimivirinae</taxon>
        <taxon>Moumouvirus</taxon>
        <taxon>Moumouvirus australiense</taxon>
    </lineage>
</organism>
<keyword evidence="2" id="KW-1185">Reference proteome</keyword>
<evidence type="ECO:0000313" key="2">
    <source>
        <dbReference type="Proteomes" id="UP000289600"/>
    </source>
</evidence>
<dbReference type="EMBL" id="MG807320">
    <property type="protein sequence ID" value="AVL94417.1"/>
    <property type="molecule type" value="Genomic_DNA"/>
</dbReference>
<proteinExistence type="predicted"/>
<reference evidence="2" key="1">
    <citation type="submission" date="2018-01" db="EMBL/GenBank/DDBJ databases">
        <title>Testimony of 'menage a trois' revealed by the proteome of Megavirus virophage.</title>
        <authorList>
            <person name="Jeudy S."/>
            <person name="Bertaux L."/>
            <person name="Alempic J.-M."/>
            <person name="Lartigue A."/>
            <person name="Legendre M."/>
            <person name="Philippe N."/>
            <person name="Beucher L."/>
            <person name="Biondi E."/>
            <person name="Juul S."/>
            <person name="Turner D."/>
            <person name="Coute Y."/>
            <person name="Claverie J.-M."/>
            <person name="Abergel C."/>
        </authorList>
    </citation>
    <scope>NUCLEOTIDE SEQUENCE [LARGE SCALE GENOMIC DNA]</scope>
</reference>
<dbReference type="Proteomes" id="UP000289600">
    <property type="component" value="Segment"/>
</dbReference>
<evidence type="ECO:0000313" key="1">
    <source>
        <dbReference type="EMBL" id="AVL94417.1"/>
    </source>
</evidence>